<dbReference type="InterPro" id="IPR000719">
    <property type="entry name" value="Prot_kinase_dom"/>
</dbReference>
<keyword evidence="4 7" id="KW-0547">Nucleotide-binding</keyword>
<dbReference type="Gene3D" id="3.30.200.20">
    <property type="entry name" value="Phosphorylase Kinase, domain 1"/>
    <property type="match status" value="1"/>
</dbReference>
<organism evidence="10 11">
    <name type="scientific">Nonomuraea mangrovi</name>
    <dbReference type="NCBI Taxonomy" id="2316207"/>
    <lineage>
        <taxon>Bacteria</taxon>
        <taxon>Bacillati</taxon>
        <taxon>Actinomycetota</taxon>
        <taxon>Actinomycetes</taxon>
        <taxon>Streptosporangiales</taxon>
        <taxon>Streptosporangiaceae</taxon>
        <taxon>Nonomuraea</taxon>
    </lineage>
</organism>
<dbReference type="PANTHER" id="PTHR43289">
    <property type="entry name" value="MITOGEN-ACTIVATED PROTEIN KINASE KINASE KINASE 20-RELATED"/>
    <property type="match status" value="1"/>
</dbReference>
<evidence type="ECO:0000256" key="4">
    <source>
        <dbReference type="ARBA" id="ARBA00022741"/>
    </source>
</evidence>
<feature type="compositionally biased region" description="Low complexity" evidence="8">
    <location>
        <begin position="361"/>
        <end position="371"/>
    </location>
</feature>
<evidence type="ECO:0000313" key="11">
    <source>
        <dbReference type="Proteomes" id="UP001597368"/>
    </source>
</evidence>
<evidence type="ECO:0000313" key="10">
    <source>
        <dbReference type="EMBL" id="MFD1938809.1"/>
    </source>
</evidence>
<dbReference type="PROSITE" id="PS50011">
    <property type="entry name" value="PROTEIN_KINASE_DOM"/>
    <property type="match status" value="1"/>
</dbReference>
<dbReference type="PANTHER" id="PTHR43289:SF6">
    <property type="entry name" value="SERINE_THREONINE-PROTEIN KINASE NEKL-3"/>
    <property type="match status" value="1"/>
</dbReference>
<feature type="region of interest" description="Disordered" evidence="8">
    <location>
        <begin position="350"/>
        <end position="409"/>
    </location>
</feature>
<evidence type="ECO:0000256" key="1">
    <source>
        <dbReference type="ARBA" id="ARBA00012513"/>
    </source>
</evidence>
<evidence type="ECO:0000256" key="8">
    <source>
        <dbReference type="SAM" id="MobiDB-lite"/>
    </source>
</evidence>
<feature type="region of interest" description="Disordered" evidence="8">
    <location>
        <begin position="277"/>
        <end position="300"/>
    </location>
</feature>
<keyword evidence="3 10" id="KW-0808">Transferase</keyword>
<feature type="compositionally biased region" description="Acidic residues" evidence="8">
    <location>
        <begin position="392"/>
        <end position="401"/>
    </location>
</feature>
<reference evidence="11" key="1">
    <citation type="journal article" date="2019" name="Int. J. Syst. Evol. Microbiol.">
        <title>The Global Catalogue of Microorganisms (GCM) 10K type strain sequencing project: providing services to taxonomists for standard genome sequencing and annotation.</title>
        <authorList>
            <consortium name="The Broad Institute Genomics Platform"/>
            <consortium name="The Broad Institute Genome Sequencing Center for Infectious Disease"/>
            <person name="Wu L."/>
            <person name="Ma J."/>
        </authorList>
    </citation>
    <scope>NUCLEOTIDE SEQUENCE [LARGE SCALE GENOMIC DNA]</scope>
    <source>
        <strain evidence="11">ICMP 6774ER</strain>
    </source>
</reference>
<dbReference type="EMBL" id="JBHUFV010000075">
    <property type="protein sequence ID" value="MFD1938809.1"/>
    <property type="molecule type" value="Genomic_DNA"/>
</dbReference>
<evidence type="ECO:0000256" key="7">
    <source>
        <dbReference type="PROSITE-ProRule" id="PRU10141"/>
    </source>
</evidence>
<dbReference type="GO" id="GO:0004674">
    <property type="term" value="F:protein serine/threonine kinase activity"/>
    <property type="evidence" value="ECO:0007669"/>
    <property type="project" value="UniProtKB-EC"/>
</dbReference>
<feature type="binding site" evidence="7">
    <location>
        <position position="38"/>
    </location>
    <ligand>
        <name>ATP</name>
        <dbReference type="ChEBI" id="CHEBI:30616"/>
    </ligand>
</feature>
<dbReference type="RefSeq" id="WP_379580901.1">
    <property type="nucleotide sequence ID" value="NZ_JBHUFV010000075.1"/>
</dbReference>
<keyword evidence="5 10" id="KW-0418">Kinase</keyword>
<gene>
    <name evidence="10" type="ORF">ACFSKW_45855</name>
</gene>
<evidence type="ECO:0000256" key="6">
    <source>
        <dbReference type="ARBA" id="ARBA00022840"/>
    </source>
</evidence>
<name>A0ABW4TCH8_9ACTN</name>
<keyword evidence="11" id="KW-1185">Reference proteome</keyword>
<evidence type="ECO:0000259" key="9">
    <source>
        <dbReference type="PROSITE" id="PS50011"/>
    </source>
</evidence>
<dbReference type="EC" id="2.7.11.1" evidence="1"/>
<feature type="compositionally biased region" description="Polar residues" evidence="8">
    <location>
        <begin position="375"/>
        <end position="389"/>
    </location>
</feature>
<evidence type="ECO:0000256" key="5">
    <source>
        <dbReference type="ARBA" id="ARBA00022777"/>
    </source>
</evidence>
<dbReference type="SMART" id="SM00220">
    <property type="entry name" value="S_TKc"/>
    <property type="match status" value="1"/>
</dbReference>
<dbReference type="SUPFAM" id="SSF56112">
    <property type="entry name" value="Protein kinase-like (PK-like)"/>
    <property type="match status" value="1"/>
</dbReference>
<dbReference type="Gene3D" id="1.10.510.10">
    <property type="entry name" value="Transferase(Phosphotransferase) domain 1"/>
    <property type="match status" value="1"/>
</dbReference>
<dbReference type="Pfam" id="PF00069">
    <property type="entry name" value="Pkinase"/>
    <property type="match status" value="1"/>
</dbReference>
<comment type="caution">
    <text evidence="10">The sequence shown here is derived from an EMBL/GenBank/DDBJ whole genome shotgun (WGS) entry which is preliminary data.</text>
</comment>
<feature type="domain" description="Protein kinase" evidence="9">
    <location>
        <begin position="9"/>
        <end position="265"/>
    </location>
</feature>
<keyword evidence="2" id="KW-0723">Serine/threonine-protein kinase</keyword>
<dbReference type="CDD" id="cd14014">
    <property type="entry name" value="STKc_PknB_like"/>
    <property type="match status" value="1"/>
</dbReference>
<dbReference type="PROSITE" id="PS00107">
    <property type="entry name" value="PROTEIN_KINASE_ATP"/>
    <property type="match status" value="1"/>
</dbReference>
<sequence length="496" mass="52017">MPEMLDGRYQLDEPIGRGGMGEVWRGHDPRTGRAVAVKILAPQVTQPAARERFAREARAAAQIVHSNVVTVFDTGEQDGRPYLVMELLTGRSLADELADGHRYNIPEVCRLMSQAAAGLDAAHKAGVIHRDVKPANLHRTADGTLKIVDFGIAQVASEASRLTTVGTVVGTAAYLAPEQINGEAGTAASDLYALGCVAYELLCGQPPFSGGAADLMRKHVFETPVPPSQVRPDVPAALDRLVLSMLAKDPAERPDGAEQVRQAFAAFAFPQTVPNPIPPAAPNPTAVLPAHDPSRTTDMRGAPVPVTGAMLTGEGASGSSSPNRKLVVQALAGVALIAAVAIGVTALNSGGGEEPSPTPTPAAVTTAETNPSPSPSSVQSLTEAQTPSPGDTEGDEGDDPYAGEASEYTPAGGWQKWLGGFDRAVLEQEAAGGIEPDLAYKAHEDIREAGMKVQEGEEADAREKVLRLTRDLIKAERKGRLKDGPLMRYVRAAGLV</sequence>
<accession>A0ABW4TCH8</accession>
<evidence type="ECO:0000256" key="2">
    <source>
        <dbReference type="ARBA" id="ARBA00022527"/>
    </source>
</evidence>
<dbReference type="Proteomes" id="UP001597368">
    <property type="component" value="Unassembled WGS sequence"/>
</dbReference>
<evidence type="ECO:0000256" key="3">
    <source>
        <dbReference type="ARBA" id="ARBA00022679"/>
    </source>
</evidence>
<protein>
    <recommendedName>
        <fullName evidence="1">non-specific serine/threonine protein kinase</fullName>
        <ecNumber evidence="1">2.7.11.1</ecNumber>
    </recommendedName>
</protein>
<dbReference type="InterPro" id="IPR011009">
    <property type="entry name" value="Kinase-like_dom_sf"/>
</dbReference>
<dbReference type="InterPro" id="IPR017441">
    <property type="entry name" value="Protein_kinase_ATP_BS"/>
</dbReference>
<proteinExistence type="predicted"/>
<keyword evidence="6 7" id="KW-0067">ATP-binding</keyword>